<feature type="transmembrane region" description="Helical" evidence="1">
    <location>
        <begin position="43"/>
        <end position="65"/>
    </location>
</feature>
<proteinExistence type="predicted"/>
<dbReference type="EMBL" id="JBGORX010000009">
    <property type="protein sequence ID" value="MFJ1269753.1"/>
    <property type="molecule type" value="Genomic_DNA"/>
</dbReference>
<accession>A0ABW8DAM2</accession>
<keyword evidence="1" id="KW-0472">Membrane</keyword>
<feature type="transmembrane region" description="Helical" evidence="1">
    <location>
        <begin position="217"/>
        <end position="238"/>
    </location>
</feature>
<comment type="caution">
    <text evidence="2">The sequence shown here is derived from an EMBL/GenBank/DDBJ whole genome shotgun (WGS) entry which is preliminary data.</text>
</comment>
<feature type="transmembrane region" description="Helical" evidence="1">
    <location>
        <begin position="6"/>
        <end position="31"/>
    </location>
</feature>
<reference evidence="2 3" key="1">
    <citation type="submission" date="2024-08" db="EMBL/GenBank/DDBJ databases">
        <title>Draft Genome Sequence of Legionella lytica strain DSB2004, Isolated From a Fire Sprinkler System.</title>
        <authorList>
            <person name="Everhart A.D."/>
            <person name="Kidane D.T."/>
            <person name="Farone A.L."/>
            <person name="Farone M.B."/>
        </authorList>
    </citation>
    <scope>NUCLEOTIDE SEQUENCE [LARGE SCALE GENOMIC DNA]</scope>
    <source>
        <strain evidence="2 3">DSB2004</strain>
    </source>
</reference>
<protein>
    <submittedName>
        <fullName evidence="2">CPBP family intramembrane glutamate endopeptidase</fullName>
    </submittedName>
</protein>
<dbReference type="RefSeq" id="WP_400188570.1">
    <property type="nucleotide sequence ID" value="NZ_JBGORX010000009.1"/>
</dbReference>
<keyword evidence="1" id="KW-1133">Transmembrane helix</keyword>
<dbReference type="Proteomes" id="UP001615550">
    <property type="component" value="Unassembled WGS sequence"/>
</dbReference>
<name>A0ABW8DAM2_9GAMM</name>
<evidence type="ECO:0000313" key="2">
    <source>
        <dbReference type="EMBL" id="MFJ1269753.1"/>
    </source>
</evidence>
<sequence length="257" mass="28438">MIINWPLVTVLFCLSIPGVLIAIKRLIYFLLPENSEELKKRIGRFAIVQTLVLVFILCLAGAVLSQSTGLWATPLDDLLHGKAGISILFPLLLPALGYALLSLFVFLVLYHVLAKRLIDEKSLQIMHNLRVALGVDGCVLYGGVVEEIIARWGLMNLATFFAIIFMQHTTNLIIWMSIIVSGLIFAAGQIPAYLAAGCSSSRKFIYSYTLISASQSIIFGYVFWQYGLVCSIISHMLFHLGWAFYSSVFNKGNATPA</sequence>
<organism evidence="2 3">
    <name type="scientific">Legionella lytica</name>
    <dbReference type="NCBI Taxonomy" id="96232"/>
    <lineage>
        <taxon>Bacteria</taxon>
        <taxon>Pseudomonadati</taxon>
        <taxon>Pseudomonadota</taxon>
        <taxon>Gammaproteobacteria</taxon>
        <taxon>Legionellales</taxon>
        <taxon>Legionellaceae</taxon>
        <taxon>Legionella</taxon>
    </lineage>
</organism>
<evidence type="ECO:0000256" key="1">
    <source>
        <dbReference type="SAM" id="Phobius"/>
    </source>
</evidence>
<evidence type="ECO:0000313" key="3">
    <source>
        <dbReference type="Proteomes" id="UP001615550"/>
    </source>
</evidence>
<feature type="transmembrane region" description="Helical" evidence="1">
    <location>
        <begin position="85"/>
        <end position="113"/>
    </location>
</feature>
<feature type="transmembrane region" description="Helical" evidence="1">
    <location>
        <begin position="172"/>
        <end position="196"/>
    </location>
</feature>
<keyword evidence="1" id="KW-0812">Transmembrane</keyword>
<gene>
    <name evidence="2" type="ORF">ACD661_14405</name>
</gene>
<feature type="transmembrane region" description="Helical" evidence="1">
    <location>
        <begin position="148"/>
        <end position="166"/>
    </location>
</feature>
<keyword evidence="3" id="KW-1185">Reference proteome</keyword>